<dbReference type="Proteomes" id="UP000078541">
    <property type="component" value="Unassembled WGS sequence"/>
</dbReference>
<keyword evidence="7" id="KW-1185">Reference proteome</keyword>
<feature type="transmembrane region" description="Helical" evidence="4">
    <location>
        <begin position="50"/>
        <end position="73"/>
    </location>
</feature>
<evidence type="ECO:0000256" key="4">
    <source>
        <dbReference type="SAM" id="Phobius"/>
    </source>
</evidence>
<evidence type="ECO:0000256" key="3">
    <source>
        <dbReference type="ARBA" id="ARBA00049551"/>
    </source>
</evidence>
<protein>
    <recommendedName>
        <fullName evidence="2">NADH:ubiquinone reductase (H(+)-translocating)</fullName>
        <ecNumber evidence="2">7.1.1.2</ecNumber>
    </recommendedName>
</protein>
<name>A0A151JTH6_9HYME</name>
<feature type="transmembrane region" description="Helical" evidence="4">
    <location>
        <begin position="12"/>
        <end position="30"/>
    </location>
</feature>
<feature type="domain" description="NADH:quinone oxidoreductase/Mrp antiporter transmembrane" evidence="5">
    <location>
        <begin position="2"/>
        <end position="67"/>
    </location>
</feature>
<dbReference type="InterPro" id="IPR001750">
    <property type="entry name" value="ND/Mrp_TM"/>
</dbReference>
<dbReference type="EC" id="7.1.1.2" evidence="2"/>
<dbReference type="GO" id="GO:0008137">
    <property type="term" value="F:NADH dehydrogenase (ubiquinone) activity"/>
    <property type="evidence" value="ECO:0007669"/>
    <property type="project" value="UniProtKB-EC"/>
</dbReference>
<evidence type="ECO:0000259" key="5">
    <source>
        <dbReference type="Pfam" id="PF00361"/>
    </source>
</evidence>
<evidence type="ECO:0000313" key="7">
    <source>
        <dbReference type="Proteomes" id="UP000078541"/>
    </source>
</evidence>
<evidence type="ECO:0000313" key="6">
    <source>
        <dbReference type="EMBL" id="KYN33771.1"/>
    </source>
</evidence>
<keyword evidence="4" id="KW-0472">Membrane</keyword>
<reference evidence="6 7" key="1">
    <citation type="submission" date="2016-03" db="EMBL/GenBank/DDBJ databases">
        <title>Trachymyrmex septentrionalis WGS genome.</title>
        <authorList>
            <person name="Nygaard S."/>
            <person name="Hu H."/>
            <person name="Boomsma J."/>
            <person name="Zhang G."/>
        </authorList>
    </citation>
    <scope>NUCLEOTIDE SEQUENCE [LARGE SCALE GENOMIC DNA]</scope>
    <source>
        <strain evidence="6">Tsep2-gDNA-1</strain>
        <tissue evidence="6">Whole body</tissue>
    </source>
</reference>
<dbReference type="Pfam" id="PF00361">
    <property type="entry name" value="Proton_antipo_M"/>
    <property type="match status" value="1"/>
</dbReference>
<comment type="catalytic activity">
    <reaction evidence="3">
        <text>a ubiquinone + NADH + 5 H(+)(in) = a ubiquinol + NAD(+) + 4 H(+)(out)</text>
        <dbReference type="Rhea" id="RHEA:29091"/>
        <dbReference type="Rhea" id="RHEA-COMP:9565"/>
        <dbReference type="Rhea" id="RHEA-COMP:9566"/>
        <dbReference type="ChEBI" id="CHEBI:15378"/>
        <dbReference type="ChEBI" id="CHEBI:16389"/>
        <dbReference type="ChEBI" id="CHEBI:17976"/>
        <dbReference type="ChEBI" id="CHEBI:57540"/>
        <dbReference type="ChEBI" id="CHEBI:57945"/>
        <dbReference type="EC" id="7.1.1.2"/>
    </reaction>
</comment>
<evidence type="ECO:0000256" key="1">
    <source>
        <dbReference type="ARBA" id="ARBA00003257"/>
    </source>
</evidence>
<evidence type="ECO:0000256" key="2">
    <source>
        <dbReference type="ARBA" id="ARBA00012944"/>
    </source>
</evidence>
<comment type="function">
    <text evidence="1">Core subunit of the mitochondrial membrane respiratory chain NADH dehydrogenase (Complex I) that is believed to belong to the minimal assembly required for catalysis. Complex I functions in the transfer of electrons from NADH to the respiratory chain. The immediate electron acceptor for the enzyme is believed to be ubiquinone.</text>
</comment>
<keyword evidence="4" id="KW-1133">Transmembrane helix</keyword>
<keyword evidence="4" id="KW-0812">Transmembrane</keyword>
<sequence length="87" mass="10489">MFHVRLPKAPVYGSIILAGVLLEMGNYGLIRFMEEFYVIKVKWYIKEDKLINLSIIIIILRIIIGSILNWVFYYDCYMNFYLFLILW</sequence>
<dbReference type="AlphaFoldDB" id="A0A151JTH6"/>
<organism evidence="6 7">
    <name type="scientific">Trachymyrmex septentrionalis</name>
    <dbReference type="NCBI Taxonomy" id="34720"/>
    <lineage>
        <taxon>Eukaryota</taxon>
        <taxon>Metazoa</taxon>
        <taxon>Ecdysozoa</taxon>
        <taxon>Arthropoda</taxon>
        <taxon>Hexapoda</taxon>
        <taxon>Insecta</taxon>
        <taxon>Pterygota</taxon>
        <taxon>Neoptera</taxon>
        <taxon>Endopterygota</taxon>
        <taxon>Hymenoptera</taxon>
        <taxon>Apocrita</taxon>
        <taxon>Aculeata</taxon>
        <taxon>Formicoidea</taxon>
        <taxon>Formicidae</taxon>
        <taxon>Myrmicinae</taxon>
        <taxon>Trachymyrmex</taxon>
    </lineage>
</organism>
<accession>A0A151JTH6</accession>
<dbReference type="EMBL" id="KQ981896">
    <property type="protein sequence ID" value="KYN33771.1"/>
    <property type="molecule type" value="Genomic_DNA"/>
</dbReference>
<gene>
    <name evidence="6" type="ORF">ALC56_11911</name>
</gene>
<proteinExistence type="predicted"/>